<name>A0AAD7I5H3_9AGAR</name>
<dbReference type="Proteomes" id="UP001215598">
    <property type="component" value="Unassembled WGS sequence"/>
</dbReference>
<dbReference type="EMBL" id="JARKIB010000131">
    <property type="protein sequence ID" value="KAJ7734639.1"/>
    <property type="molecule type" value="Genomic_DNA"/>
</dbReference>
<organism evidence="1 2">
    <name type="scientific">Mycena metata</name>
    <dbReference type="NCBI Taxonomy" id="1033252"/>
    <lineage>
        <taxon>Eukaryota</taxon>
        <taxon>Fungi</taxon>
        <taxon>Dikarya</taxon>
        <taxon>Basidiomycota</taxon>
        <taxon>Agaricomycotina</taxon>
        <taxon>Agaricomycetes</taxon>
        <taxon>Agaricomycetidae</taxon>
        <taxon>Agaricales</taxon>
        <taxon>Marasmiineae</taxon>
        <taxon>Mycenaceae</taxon>
        <taxon>Mycena</taxon>
    </lineage>
</organism>
<accession>A0AAD7I5H3</accession>
<comment type="caution">
    <text evidence="1">The sequence shown here is derived from an EMBL/GenBank/DDBJ whole genome shotgun (WGS) entry which is preliminary data.</text>
</comment>
<reference evidence="1" key="1">
    <citation type="submission" date="2023-03" db="EMBL/GenBank/DDBJ databases">
        <title>Massive genome expansion in bonnet fungi (Mycena s.s.) driven by repeated elements and novel gene families across ecological guilds.</title>
        <authorList>
            <consortium name="Lawrence Berkeley National Laboratory"/>
            <person name="Harder C.B."/>
            <person name="Miyauchi S."/>
            <person name="Viragh M."/>
            <person name="Kuo A."/>
            <person name="Thoen E."/>
            <person name="Andreopoulos B."/>
            <person name="Lu D."/>
            <person name="Skrede I."/>
            <person name="Drula E."/>
            <person name="Henrissat B."/>
            <person name="Morin E."/>
            <person name="Kohler A."/>
            <person name="Barry K."/>
            <person name="LaButti K."/>
            <person name="Morin E."/>
            <person name="Salamov A."/>
            <person name="Lipzen A."/>
            <person name="Mereny Z."/>
            <person name="Hegedus B."/>
            <person name="Baldrian P."/>
            <person name="Stursova M."/>
            <person name="Weitz H."/>
            <person name="Taylor A."/>
            <person name="Grigoriev I.V."/>
            <person name="Nagy L.G."/>
            <person name="Martin F."/>
            <person name="Kauserud H."/>
        </authorList>
    </citation>
    <scope>NUCLEOTIDE SEQUENCE</scope>
    <source>
        <strain evidence="1">CBHHK182m</strain>
    </source>
</reference>
<protein>
    <submittedName>
        <fullName evidence="1">Uncharacterized protein</fullName>
    </submittedName>
</protein>
<gene>
    <name evidence="1" type="ORF">B0H16DRAFT_1731708</name>
</gene>
<sequence length="186" mass="20276">MAPIHSYSLPPSSCIWTRRAVCMHVQRRPDPVLLVHRPRLIISGGARLYSYPSRSGSVLVARVRRIPFRADWESAFPSLVMHPIAIPIPLFLFLPLGVGASPVQRGRPSIWCCERSWQASGGGSVLPFRVLGVRLWRPVELCPSALFYVSAGGVHVGVAGVPFSGCFPVTRPLGTRAASSYVDAYG</sequence>
<evidence type="ECO:0000313" key="1">
    <source>
        <dbReference type="EMBL" id="KAJ7734639.1"/>
    </source>
</evidence>
<dbReference type="AlphaFoldDB" id="A0AAD7I5H3"/>
<evidence type="ECO:0000313" key="2">
    <source>
        <dbReference type="Proteomes" id="UP001215598"/>
    </source>
</evidence>
<keyword evidence="2" id="KW-1185">Reference proteome</keyword>
<proteinExistence type="predicted"/>